<dbReference type="Proteomes" id="UP000030889">
    <property type="component" value="Unassembled WGS sequence"/>
</dbReference>
<gene>
    <name evidence="9" type="primary">thiE</name>
    <name evidence="13" type="ORF">LG35_04795</name>
</gene>
<dbReference type="NCBIfam" id="NF000736">
    <property type="entry name" value="PRK00043.2-3"/>
    <property type="match status" value="1"/>
</dbReference>
<feature type="domain" description="Thiamine phosphate synthase/TenI" evidence="12">
    <location>
        <begin position="5"/>
        <end position="186"/>
    </location>
</feature>
<comment type="cofactor">
    <cofactor evidence="9">
        <name>Mg(2+)</name>
        <dbReference type="ChEBI" id="CHEBI:18420"/>
    </cofactor>
    <text evidence="9">Binds 1 Mg(2+) ion per subunit.</text>
</comment>
<evidence type="ECO:0000313" key="14">
    <source>
        <dbReference type="Proteomes" id="UP000030889"/>
    </source>
</evidence>
<dbReference type="EC" id="2.5.1.3" evidence="9"/>
<evidence type="ECO:0000259" key="12">
    <source>
        <dbReference type="Pfam" id="PF02581"/>
    </source>
</evidence>
<comment type="similarity">
    <text evidence="9 10">Belongs to the thiamine-phosphate synthase family.</text>
</comment>
<evidence type="ECO:0000256" key="5">
    <source>
        <dbReference type="ARBA" id="ARBA00022977"/>
    </source>
</evidence>
<keyword evidence="4 9" id="KW-0460">Magnesium</keyword>
<dbReference type="CDD" id="cd00564">
    <property type="entry name" value="TMP_TenI"/>
    <property type="match status" value="1"/>
</dbReference>
<evidence type="ECO:0000256" key="4">
    <source>
        <dbReference type="ARBA" id="ARBA00022842"/>
    </source>
</evidence>
<dbReference type="RefSeq" id="WP_022064163.1">
    <property type="nucleotide sequence ID" value="NZ_JRGF01000005.1"/>
</dbReference>
<feature type="binding site" evidence="9">
    <location>
        <position position="65"/>
    </location>
    <ligand>
        <name>Mg(2+)</name>
        <dbReference type="ChEBI" id="CHEBI:18420"/>
    </ligand>
</feature>
<accession>A0ABR4YK79</accession>
<evidence type="ECO:0000256" key="9">
    <source>
        <dbReference type="HAMAP-Rule" id="MF_00097"/>
    </source>
</evidence>
<dbReference type="EMBL" id="JRGF01000005">
    <property type="protein sequence ID" value="KHE42223.1"/>
    <property type="molecule type" value="Genomic_DNA"/>
</dbReference>
<dbReference type="NCBIfam" id="TIGR00693">
    <property type="entry name" value="thiE"/>
    <property type="match status" value="1"/>
</dbReference>
<organism evidence="13 14">
    <name type="scientific">Alistipes inops</name>
    <dbReference type="NCBI Taxonomy" id="1501391"/>
    <lineage>
        <taxon>Bacteria</taxon>
        <taxon>Pseudomonadati</taxon>
        <taxon>Bacteroidota</taxon>
        <taxon>Bacteroidia</taxon>
        <taxon>Bacteroidales</taxon>
        <taxon>Rikenellaceae</taxon>
        <taxon>Alistipes</taxon>
    </lineage>
</organism>
<feature type="binding site" evidence="9">
    <location>
        <position position="132"/>
    </location>
    <ligand>
        <name>4-amino-2-methyl-5-(diphosphooxymethyl)pyrimidine</name>
        <dbReference type="ChEBI" id="CHEBI:57841"/>
    </ligand>
</feature>
<comment type="caution">
    <text evidence="13">The sequence shown here is derived from an EMBL/GenBank/DDBJ whole genome shotgun (WGS) entry which is preliminary data.</text>
</comment>
<feature type="binding site" evidence="9">
    <location>
        <position position="84"/>
    </location>
    <ligand>
        <name>Mg(2+)</name>
        <dbReference type="ChEBI" id="CHEBI:18420"/>
    </ligand>
</feature>
<dbReference type="InterPro" id="IPR034291">
    <property type="entry name" value="TMP_synthase"/>
</dbReference>
<comment type="catalytic activity">
    <reaction evidence="8 9 10">
        <text>2-[(2R,5Z)-2-carboxy-4-methylthiazol-5(2H)-ylidene]ethyl phosphate + 4-amino-2-methyl-5-(diphosphooxymethyl)pyrimidine + 2 H(+) = thiamine phosphate + CO2 + diphosphate</text>
        <dbReference type="Rhea" id="RHEA:47844"/>
        <dbReference type="ChEBI" id="CHEBI:15378"/>
        <dbReference type="ChEBI" id="CHEBI:16526"/>
        <dbReference type="ChEBI" id="CHEBI:33019"/>
        <dbReference type="ChEBI" id="CHEBI:37575"/>
        <dbReference type="ChEBI" id="CHEBI:57841"/>
        <dbReference type="ChEBI" id="CHEBI:62899"/>
        <dbReference type="EC" id="2.5.1.3"/>
    </reaction>
</comment>
<comment type="function">
    <text evidence="9">Condenses 4-methyl-5-(beta-hydroxyethyl)thiazole monophosphate (THZ-P) and 2-methyl-4-amino-5-hydroxymethyl pyrimidine pyrophosphate (HMP-PP) to form thiamine monophosphate (TMP).</text>
</comment>
<name>A0ABR4YK79_9BACT</name>
<sequence>MFGVQFITHHTDTITYLDSVRIALEGGCRWIQLRMKEASDTQAEEVARQALALCRAAGAVFIIDDRVELAGRLHADGVHLGKADMPVREARRLLGPGFRIGGTANTFEDVRIHYEGGADYIGCGPFRYTTTKQKLAPILGLEGYRAITARMREEGIDLPVVGIGGVTAEDMSALAGAGLSGIALSGSVLRAADPVGEMRRVMQIAKQVSDNYGRQNQN</sequence>
<comment type="caution">
    <text evidence="9">Lacks conserved residue(s) required for the propagation of feature annotation.</text>
</comment>
<feature type="binding site" evidence="9">
    <location>
        <begin position="32"/>
        <end position="36"/>
    </location>
    <ligand>
        <name>4-amino-2-methyl-5-(diphosphooxymethyl)pyrimidine</name>
        <dbReference type="ChEBI" id="CHEBI:57841"/>
    </ligand>
</feature>
<comment type="pathway">
    <text evidence="1 9 11">Cofactor biosynthesis; thiamine diphosphate biosynthesis; thiamine phosphate from 4-amino-2-methyl-5-diphosphomethylpyrimidine and 4-methyl-5-(2-phosphoethyl)-thiazole: step 1/1.</text>
</comment>
<evidence type="ECO:0000256" key="7">
    <source>
        <dbReference type="ARBA" id="ARBA00047851"/>
    </source>
</evidence>
<dbReference type="InterPro" id="IPR022998">
    <property type="entry name" value="ThiamineP_synth_TenI"/>
</dbReference>
<evidence type="ECO:0000256" key="11">
    <source>
        <dbReference type="RuleBase" id="RU004253"/>
    </source>
</evidence>
<dbReference type="SUPFAM" id="SSF51391">
    <property type="entry name" value="Thiamin phosphate synthase"/>
    <property type="match status" value="1"/>
</dbReference>
<proteinExistence type="inferred from homology"/>
<keyword evidence="5 9" id="KW-0784">Thiamine biosynthesis</keyword>
<feature type="binding site" evidence="9">
    <location>
        <position position="165"/>
    </location>
    <ligand>
        <name>2-[(2R,5Z)-2-carboxy-4-methylthiazol-5(2H)-ylidene]ethyl phosphate</name>
        <dbReference type="ChEBI" id="CHEBI:62899"/>
    </ligand>
</feature>
<comment type="catalytic activity">
    <reaction evidence="6 9 10">
        <text>4-methyl-5-(2-phosphooxyethyl)-thiazole + 4-amino-2-methyl-5-(diphosphooxymethyl)pyrimidine + H(+) = thiamine phosphate + diphosphate</text>
        <dbReference type="Rhea" id="RHEA:22328"/>
        <dbReference type="ChEBI" id="CHEBI:15378"/>
        <dbReference type="ChEBI" id="CHEBI:33019"/>
        <dbReference type="ChEBI" id="CHEBI:37575"/>
        <dbReference type="ChEBI" id="CHEBI:57841"/>
        <dbReference type="ChEBI" id="CHEBI:58296"/>
        <dbReference type="EC" id="2.5.1.3"/>
    </reaction>
</comment>
<dbReference type="PANTHER" id="PTHR20857">
    <property type="entry name" value="THIAMINE-PHOSPHATE PYROPHOSPHORYLASE"/>
    <property type="match status" value="1"/>
</dbReference>
<evidence type="ECO:0000256" key="6">
    <source>
        <dbReference type="ARBA" id="ARBA00047334"/>
    </source>
</evidence>
<feature type="binding site" evidence="9">
    <location>
        <position position="103"/>
    </location>
    <ligand>
        <name>4-amino-2-methyl-5-(diphosphooxymethyl)pyrimidine</name>
        <dbReference type="ChEBI" id="CHEBI:57841"/>
    </ligand>
</feature>
<keyword evidence="14" id="KW-1185">Reference proteome</keyword>
<keyword evidence="2 9" id="KW-0808">Transferase</keyword>
<dbReference type="InterPro" id="IPR036206">
    <property type="entry name" value="ThiamineP_synth_sf"/>
</dbReference>
<comment type="catalytic activity">
    <reaction evidence="7 9 10">
        <text>2-(2-carboxy-4-methylthiazol-5-yl)ethyl phosphate + 4-amino-2-methyl-5-(diphosphooxymethyl)pyrimidine + 2 H(+) = thiamine phosphate + CO2 + diphosphate</text>
        <dbReference type="Rhea" id="RHEA:47848"/>
        <dbReference type="ChEBI" id="CHEBI:15378"/>
        <dbReference type="ChEBI" id="CHEBI:16526"/>
        <dbReference type="ChEBI" id="CHEBI:33019"/>
        <dbReference type="ChEBI" id="CHEBI:37575"/>
        <dbReference type="ChEBI" id="CHEBI:57841"/>
        <dbReference type="ChEBI" id="CHEBI:62890"/>
        <dbReference type="EC" id="2.5.1.3"/>
    </reaction>
</comment>
<dbReference type="Pfam" id="PF02581">
    <property type="entry name" value="TMP-TENI"/>
    <property type="match status" value="1"/>
</dbReference>
<evidence type="ECO:0000256" key="1">
    <source>
        <dbReference type="ARBA" id="ARBA00005165"/>
    </source>
</evidence>
<keyword evidence="3 9" id="KW-0479">Metal-binding</keyword>
<dbReference type="PANTHER" id="PTHR20857:SF15">
    <property type="entry name" value="THIAMINE-PHOSPHATE SYNTHASE"/>
    <property type="match status" value="1"/>
</dbReference>
<feature type="binding site" evidence="9">
    <location>
        <position position="64"/>
    </location>
    <ligand>
        <name>4-amino-2-methyl-5-(diphosphooxymethyl)pyrimidine</name>
        <dbReference type="ChEBI" id="CHEBI:57841"/>
    </ligand>
</feature>
<evidence type="ECO:0000256" key="10">
    <source>
        <dbReference type="RuleBase" id="RU003826"/>
    </source>
</evidence>
<dbReference type="HAMAP" id="MF_00097">
    <property type="entry name" value="TMP_synthase"/>
    <property type="match status" value="1"/>
</dbReference>
<protein>
    <recommendedName>
        <fullName evidence="9">Thiamine-phosphate synthase</fullName>
        <shortName evidence="9">TP synthase</shortName>
        <shortName evidence="9">TPS</shortName>
        <ecNumber evidence="9">2.5.1.3</ecNumber>
    </recommendedName>
    <alternativeName>
        <fullName evidence="9">Thiamine-phosphate pyrophosphorylase</fullName>
        <shortName evidence="9">TMP pyrophosphorylase</shortName>
        <shortName evidence="9">TMP-PPase</shortName>
    </alternativeName>
</protein>
<evidence type="ECO:0000256" key="2">
    <source>
        <dbReference type="ARBA" id="ARBA00022679"/>
    </source>
</evidence>
<evidence type="ECO:0000256" key="3">
    <source>
        <dbReference type="ARBA" id="ARBA00022723"/>
    </source>
</evidence>
<feature type="binding site" evidence="9">
    <location>
        <begin position="129"/>
        <end position="131"/>
    </location>
    <ligand>
        <name>2-[(2R,5Z)-2-carboxy-4-methylthiazol-5(2H)-ylidene]ethyl phosphate</name>
        <dbReference type="ChEBI" id="CHEBI:62899"/>
    </ligand>
</feature>
<reference evidence="13 14" key="1">
    <citation type="submission" date="2014-09" db="EMBL/GenBank/DDBJ databases">
        <title>Alistipes sp. 627, sp. nov., a novel member of the family Rikenellaceae isolated from human faeces.</title>
        <authorList>
            <person name="Shkoporov A.N."/>
            <person name="Chaplin A.V."/>
            <person name="Motuzova O.V."/>
            <person name="Kafarskaia L.I."/>
            <person name="Khokhlova E.V."/>
            <person name="Efimov B.A."/>
        </authorList>
    </citation>
    <scope>NUCLEOTIDE SEQUENCE [LARGE SCALE GENOMIC DNA]</scope>
    <source>
        <strain evidence="13 14">627</strain>
    </source>
</reference>
<evidence type="ECO:0000256" key="8">
    <source>
        <dbReference type="ARBA" id="ARBA00047883"/>
    </source>
</evidence>
<evidence type="ECO:0000313" key="13">
    <source>
        <dbReference type="EMBL" id="KHE42223.1"/>
    </source>
</evidence>
<dbReference type="Gene3D" id="3.20.20.70">
    <property type="entry name" value="Aldolase class I"/>
    <property type="match status" value="1"/>
</dbReference>
<dbReference type="InterPro" id="IPR013785">
    <property type="entry name" value="Aldolase_TIM"/>
</dbReference>